<dbReference type="AlphaFoldDB" id="A0A9N7Y9F4"/>
<dbReference type="Proteomes" id="UP001153269">
    <property type="component" value="Unassembled WGS sequence"/>
</dbReference>
<sequence>MAEHVAELLWEMVLAQRGRAASCRDRGSDWRRFMEESQQVLSGSPLRCRNLIQVIPAFGSDFFLGSELVFPSTLPVEPSTQSQHCSAGGRLRGQMSPQRLEVDGRGDDTNCSVAPPGCMEVHSSSHGF</sequence>
<gene>
    <name evidence="1" type="ORF">PLEPLA_LOCUS11128</name>
</gene>
<comment type="caution">
    <text evidence="1">The sequence shown here is derived from an EMBL/GenBank/DDBJ whole genome shotgun (WGS) entry which is preliminary data.</text>
</comment>
<protein>
    <submittedName>
        <fullName evidence="1">Uncharacterized protein</fullName>
    </submittedName>
</protein>
<name>A0A9N7Y9F4_PLEPL</name>
<accession>A0A9N7Y9F4</accession>
<proteinExistence type="predicted"/>
<organism evidence="1 2">
    <name type="scientific">Pleuronectes platessa</name>
    <name type="common">European plaice</name>
    <dbReference type="NCBI Taxonomy" id="8262"/>
    <lineage>
        <taxon>Eukaryota</taxon>
        <taxon>Metazoa</taxon>
        <taxon>Chordata</taxon>
        <taxon>Craniata</taxon>
        <taxon>Vertebrata</taxon>
        <taxon>Euteleostomi</taxon>
        <taxon>Actinopterygii</taxon>
        <taxon>Neopterygii</taxon>
        <taxon>Teleostei</taxon>
        <taxon>Neoteleostei</taxon>
        <taxon>Acanthomorphata</taxon>
        <taxon>Carangaria</taxon>
        <taxon>Pleuronectiformes</taxon>
        <taxon>Pleuronectoidei</taxon>
        <taxon>Pleuronectidae</taxon>
        <taxon>Pleuronectes</taxon>
    </lineage>
</organism>
<evidence type="ECO:0000313" key="1">
    <source>
        <dbReference type="EMBL" id="CAB1423210.1"/>
    </source>
</evidence>
<evidence type="ECO:0000313" key="2">
    <source>
        <dbReference type="Proteomes" id="UP001153269"/>
    </source>
</evidence>
<keyword evidence="2" id="KW-1185">Reference proteome</keyword>
<dbReference type="EMBL" id="CADEAL010000640">
    <property type="protein sequence ID" value="CAB1423210.1"/>
    <property type="molecule type" value="Genomic_DNA"/>
</dbReference>
<reference evidence="1" key="1">
    <citation type="submission" date="2020-03" db="EMBL/GenBank/DDBJ databases">
        <authorList>
            <person name="Weist P."/>
        </authorList>
    </citation>
    <scope>NUCLEOTIDE SEQUENCE</scope>
</reference>